<organism evidence="1 2">
    <name type="scientific">Cannabis sativa</name>
    <name type="common">Hemp</name>
    <name type="synonym">Marijuana</name>
    <dbReference type="NCBI Taxonomy" id="3483"/>
    <lineage>
        <taxon>Eukaryota</taxon>
        <taxon>Viridiplantae</taxon>
        <taxon>Streptophyta</taxon>
        <taxon>Embryophyta</taxon>
        <taxon>Tracheophyta</taxon>
        <taxon>Spermatophyta</taxon>
        <taxon>Magnoliopsida</taxon>
        <taxon>eudicotyledons</taxon>
        <taxon>Gunneridae</taxon>
        <taxon>Pentapetalae</taxon>
        <taxon>rosids</taxon>
        <taxon>fabids</taxon>
        <taxon>Rosales</taxon>
        <taxon>Cannabaceae</taxon>
        <taxon>Cannabis</taxon>
    </lineage>
</organism>
<gene>
    <name evidence="1" type="ORF">G4B88_005383</name>
</gene>
<dbReference type="Proteomes" id="UP000583929">
    <property type="component" value="Unassembled WGS sequence"/>
</dbReference>
<proteinExistence type="predicted"/>
<dbReference type="PANTHER" id="PTHR35304:SF1">
    <property type="entry name" value="OS05G0120300 PROTEIN"/>
    <property type="match status" value="1"/>
</dbReference>
<evidence type="ECO:0000313" key="1">
    <source>
        <dbReference type="EMBL" id="KAF4392424.1"/>
    </source>
</evidence>
<dbReference type="PANTHER" id="PTHR35304">
    <property type="entry name" value="OS05G0120300 PROTEIN-RELATED"/>
    <property type="match status" value="1"/>
</dbReference>
<sequence length="192" mass="21613">MAASGTIPTRSIGRLYKWQVAESDGGESARLLVGRPEGGGIRALKQPKVVDSVSCRQMFLRSYTFSRKESFSEKTKKCLGRVLVLFRLKGRGFQDIRRPRKRTNRKATPKHRHEMTPNVGVKEALSKFRRLLLYFGSVNIVKPSGLAAYGALNCDSKKAIMALSGLFWSFICGSSEHAIRWLITLPERRVVQ</sequence>
<dbReference type="EMBL" id="JAATIQ010000053">
    <property type="protein sequence ID" value="KAF4392424.1"/>
    <property type="molecule type" value="Genomic_DNA"/>
</dbReference>
<protein>
    <submittedName>
        <fullName evidence="1">Uncharacterized protein</fullName>
    </submittedName>
</protein>
<reference evidence="1 2" key="1">
    <citation type="journal article" date="2020" name="bioRxiv">
        <title>Sequence and annotation of 42 cannabis genomes reveals extensive copy number variation in cannabinoid synthesis and pathogen resistance genes.</title>
        <authorList>
            <person name="Mckernan K.J."/>
            <person name="Helbert Y."/>
            <person name="Kane L.T."/>
            <person name="Ebling H."/>
            <person name="Zhang L."/>
            <person name="Liu B."/>
            <person name="Eaton Z."/>
            <person name="Mclaughlin S."/>
            <person name="Kingan S."/>
            <person name="Baybayan P."/>
            <person name="Concepcion G."/>
            <person name="Jordan M."/>
            <person name="Riva A."/>
            <person name="Barbazuk W."/>
            <person name="Harkins T."/>
        </authorList>
    </citation>
    <scope>NUCLEOTIDE SEQUENCE [LARGE SCALE GENOMIC DNA]</scope>
    <source>
        <strain evidence="2">cv. Jamaican Lion 4</strain>
        <tissue evidence="1">Leaf</tissue>
    </source>
</reference>
<accession>A0A7J6HAZ7</accession>
<evidence type="ECO:0000313" key="2">
    <source>
        <dbReference type="Proteomes" id="UP000583929"/>
    </source>
</evidence>
<name>A0A7J6HAZ7_CANSA</name>
<comment type="caution">
    <text evidence="1">The sequence shown here is derived from an EMBL/GenBank/DDBJ whole genome shotgun (WGS) entry which is preliminary data.</text>
</comment>
<dbReference type="AlphaFoldDB" id="A0A7J6HAZ7"/>
<keyword evidence="2" id="KW-1185">Reference proteome</keyword>